<dbReference type="EMBL" id="CP021425">
    <property type="protein sequence ID" value="ARU56114.1"/>
    <property type="molecule type" value="Genomic_DNA"/>
</dbReference>
<evidence type="ECO:0000313" key="2">
    <source>
        <dbReference type="Proteomes" id="UP000196027"/>
    </source>
</evidence>
<protein>
    <submittedName>
        <fullName evidence="1">Uncharacterized protein</fullName>
    </submittedName>
</protein>
<dbReference type="KEGG" id="ome:OLMES_2041"/>
<proteinExistence type="predicted"/>
<dbReference type="Proteomes" id="UP000196027">
    <property type="component" value="Chromosome"/>
</dbReference>
<name>A0A1Y0I9K8_9GAMM</name>
<reference evidence="1 2" key="1">
    <citation type="submission" date="2017-05" db="EMBL/GenBank/DDBJ databases">
        <title>Genomic insights into alkan degradation activity of Oleiphilus messinensis.</title>
        <authorList>
            <person name="Kozyavkin S.A."/>
            <person name="Slesarev A.I."/>
            <person name="Golyshin P.N."/>
            <person name="Korzhenkov A."/>
            <person name="Golyshina O.N."/>
            <person name="Toshchakov S.V."/>
        </authorList>
    </citation>
    <scope>NUCLEOTIDE SEQUENCE [LARGE SCALE GENOMIC DNA]</scope>
    <source>
        <strain evidence="1 2">ME102</strain>
    </source>
</reference>
<organism evidence="1 2">
    <name type="scientific">Oleiphilus messinensis</name>
    <dbReference type="NCBI Taxonomy" id="141451"/>
    <lineage>
        <taxon>Bacteria</taxon>
        <taxon>Pseudomonadati</taxon>
        <taxon>Pseudomonadota</taxon>
        <taxon>Gammaproteobacteria</taxon>
        <taxon>Oceanospirillales</taxon>
        <taxon>Oleiphilaceae</taxon>
        <taxon>Oleiphilus</taxon>
    </lineage>
</organism>
<sequence length="72" mass="8235">MKNYFISVILRERLPINRQNTRPFYPIIQSAANIDCEICSKYARRVPFNCDLVRTSSLAQGRVVVSGVFQVA</sequence>
<dbReference type="RefSeq" id="WP_087461141.1">
    <property type="nucleotide sequence ID" value="NZ_CP021425.1"/>
</dbReference>
<gene>
    <name evidence="1" type="ORF">OLMES_2041</name>
</gene>
<keyword evidence="2" id="KW-1185">Reference proteome</keyword>
<evidence type="ECO:0000313" key="1">
    <source>
        <dbReference type="EMBL" id="ARU56114.1"/>
    </source>
</evidence>
<dbReference type="AlphaFoldDB" id="A0A1Y0I9K8"/>
<accession>A0A1Y0I9K8</accession>